<keyword evidence="3" id="KW-1185">Reference proteome</keyword>
<evidence type="ECO:0000313" key="2">
    <source>
        <dbReference type="EMBL" id="KAF9995582.1"/>
    </source>
</evidence>
<name>A0A9P6MEJ6_9FUNG</name>
<dbReference type="AlphaFoldDB" id="A0A9P6MEJ6"/>
<feature type="region of interest" description="Disordered" evidence="1">
    <location>
        <begin position="112"/>
        <end position="175"/>
    </location>
</feature>
<gene>
    <name evidence="2" type="ORF">BGZ80_007471</name>
</gene>
<feature type="compositionally biased region" description="Polar residues" evidence="1">
    <location>
        <begin position="157"/>
        <end position="166"/>
    </location>
</feature>
<organism evidence="2 3">
    <name type="scientific">Entomortierella chlamydospora</name>
    <dbReference type="NCBI Taxonomy" id="101097"/>
    <lineage>
        <taxon>Eukaryota</taxon>
        <taxon>Fungi</taxon>
        <taxon>Fungi incertae sedis</taxon>
        <taxon>Mucoromycota</taxon>
        <taxon>Mortierellomycotina</taxon>
        <taxon>Mortierellomycetes</taxon>
        <taxon>Mortierellales</taxon>
        <taxon>Mortierellaceae</taxon>
        <taxon>Entomortierella</taxon>
    </lineage>
</organism>
<sequence length="227" mass="25211">MSKEGEYEPLQIFRAVYKDKTSGTFIPLTETVKIKPWSVSESGEHIILWSDIKAAFGNPVHTMRKDVILPFLADENSEALQPLRISVHPGDVIDVMIEDPGIDITMRSLRIQNPPATSSSSEIPAAANSSSPSTKLENIRQAQQRGKSRQDGGEPLENTTCTLQEPRSSDRAHQLASDYKDNGLCCCDETEPAIDSQHHNDVFVYRGDEGKADEDYVRGLAYYEGKD</sequence>
<proteinExistence type="predicted"/>
<dbReference type="EMBL" id="JAAAID010003836">
    <property type="protein sequence ID" value="KAF9995582.1"/>
    <property type="molecule type" value="Genomic_DNA"/>
</dbReference>
<feature type="compositionally biased region" description="Polar residues" evidence="1">
    <location>
        <begin position="112"/>
        <end position="145"/>
    </location>
</feature>
<evidence type="ECO:0000256" key="1">
    <source>
        <dbReference type="SAM" id="MobiDB-lite"/>
    </source>
</evidence>
<evidence type="ECO:0000313" key="3">
    <source>
        <dbReference type="Proteomes" id="UP000703661"/>
    </source>
</evidence>
<feature type="non-terminal residue" evidence="2">
    <location>
        <position position="1"/>
    </location>
</feature>
<protein>
    <submittedName>
        <fullName evidence="2">Uncharacterized protein</fullName>
    </submittedName>
</protein>
<reference evidence="2" key="1">
    <citation type="journal article" date="2020" name="Fungal Divers.">
        <title>Resolving the Mortierellaceae phylogeny through synthesis of multi-gene phylogenetics and phylogenomics.</title>
        <authorList>
            <person name="Vandepol N."/>
            <person name="Liber J."/>
            <person name="Desiro A."/>
            <person name="Na H."/>
            <person name="Kennedy M."/>
            <person name="Barry K."/>
            <person name="Grigoriev I.V."/>
            <person name="Miller A.N."/>
            <person name="O'Donnell K."/>
            <person name="Stajich J.E."/>
            <person name="Bonito G."/>
        </authorList>
    </citation>
    <scope>NUCLEOTIDE SEQUENCE</scope>
    <source>
        <strain evidence="2">NRRL 2769</strain>
    </source>
</reference>
<accession>A0A9P6MEJ6</accession>
<comment type="caution">
    <text evidence="2">The sequence shown here is derived from an EMBL/GenBank/DDBJ whole genome shotgun (WGS) entry which is preliminary data.</text>
</comment>
<dbReference type="Proteomes" id="UP000703661">
    <property type="component" value="Unassembled WGS sequence"/>
</dbReference>